<dbReference type="HAMAP" id="MF_01185">
    <property type="entry name" value="FliW"/>
    <property type="match status" value="1"/>
</dbReference>
<dbReference type="GO" id="GO:0005737">
    <property type="term" value="C:cytoplasm"/>
    <property type="evidence" value="ECO:0007669"/>
    <property type="project" value="UniProtKB-SubCell"/>
</dbReference>
<organism evidence="5 6">
    <name type="scientific">Roseimaritima multifibrata</name>
    <dbReference type="NCBI Taxonomy" id="1930274"/>
    <lineage>
        <taxon>Bacteria</taxon>
        <taxon>Pseudomonadati</taxon>
        <taxon>Planctomycetota</taxon>
        <taxon>Planctomycetia</taxon>
        <taxon>Pirellulales</taxon>
        <taxon>Pirellulaceae</taxon>
        <taxon>Roseimaritima</taxon>
    </lineage>
</organism>
<keyword evidence="2 4" id="KW-1005">Bacterial flagellum biogenesis</keyword>
<dbReference type="OrthoDB" id="9801235at2"/>
<keyword evidence="5" id="KW-0282">Flagellum</keyword>
<dbReference type="KEGG" id="rml:FF011L_52870"/>
<dbReference type="InterPro" id="IPR003775">
    <property type="entry name" value="Flagellar_assembly_factor_FliW"/>
</dbReference>
<keyword evidence="5" id="KW-0966">Cell projection</keyword>
<evidence type="ECO:0000256" key="1">
    <source>
        <dbReference type="ARBA" id="ARBA00022490"/>
    </source>
</evidence>
<evidence type="ECO:0000313" key="5">
    <source>
        <dbReference type="EMBL" id="QDS96476.1"/>
    </source>
</evidence>
<dbReference type="AlphaFoldDB" id="A0A517MNL5"/>
<comment type="subunit">
    <text evidence="4">Interacts with translational regulator CsrA and flagellin(s).</text>
</comment>
<gene>
    <name evidence="4 5" type="primary">fliW</name>
    <name evidence="5" type="ORF">FF011L_52870</name>
</gene>
<evidence type="ECO:0000313" key="6">
    <source>
        <dbReference type="Proteomes" id="UP000320672"/>
    </source>
</evidence>
<protein>
    <recommendedName>
        <fullName evidence="4">Flagellar assembly factor FliW</fullName>
    </recommendedName>
</protein>
<comment type="similarity">
    <text evidence="4">Belongs to the FliW family.</text>
</comment>
<proteinExistence type="inferred from homology"/>
<dbReference type="Gene3D" id="2.30.290.10">
    <property type="entry name" value="BH3618-like"/>
    <property type="match status" value="1"/>
</dbReference>
<evidence type="ECO:0000256" key="3">
    <source>
        <dbReference type="ARBA" id="ARBA00022845"/>
    </source>
</evidence>
<dbReference type="PANTHER" id="PTHR39190">
    <property type="entry name" value="FLAGELLAR ASSEMBLY FACTOR FLIW"/>
    <property type="match status" value="1"/>
</dbReference>
<keyword evidence="1 4" id="KW-0963">Cytoplasm</keyword>
<reference evidence="5 6" key="1">
    <citation type="submission" date="2019-02" db="EMBL/GenBank/DDBJ databases">
        <title>Deep-cultivation of Planctomycetes and their phenomic and genomic characterization uncovers novel biology.</title>
        <authorList>
            <person name="Wiegand S."/>
            <person name="Jogler M."/>
            <person name="Boedeker C."/>
            <person name="Pinto D."/>
            <person name="Vollmers J."/>
            <person name="Rivas-Marin E."/>
            <person name="Kohn T."/>
            <person name="Peeters S.H."/>
            <person name="Heuer A."/>
            <person name="Rast P."/>
            <person name="Oberbeckmann S."/>
            <person name="Bunk B."/>
            <person name="Jeske O."/>
            <person name="Meyerdierks A."/>
            <person name="Storesund J.E."/>
            <person name="Kallscheuer N."/>
            <person name="Luecker S."/>
            <person name="Lage O.M."/>
            <person name="Pohl T."/>
            <person name="Merkel B.J."/>
            <person name="Hornburger P."/>
            <person name="Mueller R.-W."/>
            <person name="Bruemmer F."/>
            <person name="Labrenz M."/>
            <person name="Spormann A.M."/>
            <person name="Op den Camp H."/>
            <person name="Overmann J."/>
            <person name="Amann R."/>
            <person name="Jetten M.S.M."/>
            <person name="Mascher T."/>
            <person name="Medema M.H."/>
            <person name="Devos D.P."/>
            <person name="Kaster A.-K."/>
            <person name="Ovreas L."/>
            <person name="Rohde M."/>
            <person name="Galperin M.Y."/>
            <person name="Jogler C."/>
        </authorList>
    </citation>
    <scope>NUCLEOTIDE SEQUENCE [LARGE SCALE GENOMIC DNA]</scope>
    <source>
        <strain evidence="5 6">FF011L</strain>
    </source>
</reference>
<dbReference type="GO" id="GO:0006417">
    <property type="term" value="P:regulation of translation"/>
    <property type="evidence" value="ECO:0007669"/>
    <property type="project" value="UniProtKB-KW"/>
</dbReference>
<keyword evidence="6" id="KW-1185">Reference proteome</keyword>
<accession>A0A517MNL5</accession>
<name>A0A517MNL5_9BACT</name>
<comment type="function">
    <text evidence="4">Acts as an anti-CsrA protein, binds CsrA and prevents it from repressing translation of its target genes, one of which is flagellin. Binds to flagellin and participates in the assembly of the flagellum.</text>
</comment>
<keyword evidence="4" id="KW-0143">Chaperone</keyword>
<dbReference type="SUPFAM" id="SSF141457">
    <property type="entry name" value="BH3618-like"/>
    <property type="match status" value="1"/>
</dbReference>
<evidence type="ECO:0000256" key="4">
    <source>
        <dbReference type="HAMAP-Rule" id="MF_01185"/>
    </source>
</evidence>
<dbReference type="InterPro" id="IPR024046">
    <property type="entry name" value="Flagellar_assmbl_FliW_dom_sf"/>
</dbReference>
<dbReference type="RefSeq" id="WP_145354615.1">
    <property type="nucleotide sequence ID" value="NZ_CP036262.1"/>
</dbReference>
<dbReference type="PANTHER" id="PTHR39190:SF1">
    <property type="entry name" value="FLAGELLAR ASSEMBLY FACTOR FLIW"/>
    <property type="match status" value="1"/>
</dbReference>
<dbReference type="Pfam" id="PF02623">
    <property type="entry name" value="FliW"/>
    <property type="match status" value="1"/>
</dbReference>
<keyword evidence="3 4" id="KW-0810">Translation regulation</keyword>
<sequence>MRIDTTRFGKRTLNEDQLLLFPQGLIGMETLRQWTLLPDPENPAVAWLQSVSRGDRALALVSPRAFMPTYKVRVGQRDLTPLNLRPGDHTYVLSTLSGHVGNLTTNLRAPIIVNLTRRLGCQVVTNDEAPLRFALPTQRSSLDHLKNLRTAA</sequence>
<keyword evidence="5" id="KW-0969">Cilium</keyword>
<dbReference type="GO" id="GO:0044780">
    <property type="term" value="P:bacterial-type flagellum assembly"/>
    <property type="evidence" value="ECO:0007669"/>
    <property type="project" value="UniProtKB-UniRule"/>
</dbReference>
<comment type="subcellular location">
    <subcellularLocation>
        <location evidence="4">Cytoplasm</location>
    </subcellularLocation>
</comment>
<evidence type="ECO:0000256" key="2">
    <source>
        <dbReference type="ARBA" id="ARBA00022795"/>
    </source>
</evidence>
<dbReference type="Proteomes" id="UP000320672">
    <property type="component" value="Chromosome"/>
</dbReference>
<dbReference type="EMBL" id="CP036262">
    <property type="protein sequence ID" value="QDS96476.1"/>
    <property type="molecule type" value="Genomic_DNA"/>
</dbReference>